<dbReference type="InterPro" id="IPR010359">
    <property type="entry name" value="IrrE_HExxH"/>
</dbReference>
<proteinExistence type="inferred from homology"/>
<dbReference type="InterPro" id="IPR052345">
    <property type="entry name" value="Rad_response_metalloprotease"/>
</dbReference>
<comment type="similarity">
    <text evidence="1">Belongs to the short-chain fatty acyl-CoA assimilation regulator (ScfR) family.</text>
</comment>
<dbReference type="SUPFAM" id="SSF47413">
    <property type="entry name" value="lambda repressor-like DNA-binding domains"/>
    <property type="match status" value="1"/>
</dbReference>
<evidence type="ECO:0000259" key="2">
    <source>
        <dbReference type="PROSITE" id="PS50943"/>
    </source>
</evidence>
<dbReference type="PANTHER" id="PTHR43236">
    <property type="entry name" value="ANTITOXIN HIGA1"/>
    <property type="match status" value="1"/>
</dbReference>
<evidence type="ECO:0000313" key="4">
    <source>
        <dbReference type="Proteomes" id="UP000014216"/>
    </source>
</evidence>
<evidence type="ECO:0000256" key="1">
    <source>
        <dbReference type="ARBA" id="ARBA00007227"/>
    </source>
</evidence>
<dbReference type="GO" id="GO:0003677">
    <property type="term" value="F:DNA binding"/>
    <property type="evidence" value="ECO:0007669"/>
    <property type="project" value="InterPro"/>
</dbReference>
<dbReference type="AlphaFoldDB" id="S0G3W5"/>
<dbReference type="CDD" id="cd00093">
    <property type="entry name" value="HTH_XRE"/>
    <property type="match status" value="1"/>
</dbReference>
<dbReference type="Gene3D" id="1.10.260.40">
    <property type="entry name" value="lambda repressor-like DNA-binding domains"/>
    <property type="match status" value="1"/>
</dbReference>
<reference evidence="3 4" key="1">
    <citation type="journal article" date="2013" name="Genome Announc.">
        <title>Draft Genome Sequence of Desulfotignum phosphitoxidans DSM 13687 Strain FiPS-3.</title>
        <authorList>
            <person name="Poehlein A."/>
            <person name="Daniel R."/>
            <person name="Simeonova D.D."/>
        </authorList>
    </citation>
    <scope>NUCLEOTIDE SEQUENCE [LARGE SCALE GENOMIC DNA]</scope>
    <source>
        <strain evidence="3 4">DSM 13687</strain>
    </source>
</reference>
<evidence type="ECO:0000313" key="3">
    <source>
        <dbReference type="EMBL" id="EMS78531.1"/>
    </source>
</evidence>
<sequence>MTADLSFIGRNIRFLRRSRNWTLEDLSSRIDIHKVALGRIERGINLPSAMVIYQLSTAFNVPVDTLFSPDPIHQAPVATTETTDTCFISLDPEPAPLAAALMNACREIMAAFHALEDICRVPKHATVPLSIPFDPDYPGMETLAARMRTYLATGDAVVFDYLELFENAGLRVILFPFPRGAASMESVSFYEPAFHNAFFFINARNNTEKQLFSLARELGSILVSNQMNRRKTPLFPPSEDDAGRPINPARAAGRFASTFLMPEPAVRATVGQLGVSKDAWSWDLLLRIKHRFGVSAQTFLYRLHELDLISGPTRNTLDTQIKDFYAANGPIEPDASRRCLTPNGRFFDLLLTAETIKDAQCEVKNIHKITVKYRFLSI</sequence>
<dbReference type="PANTHER" id="PTHR43236:SF1">
    <property type="entry name" value="BLL7220 PROTEIN"/>
    <property type="match status" value="1"/>
</dbReference>
<feature type="domain" description="HTH cro/C1-type" evidence="2">
    <location>
        <begin position="12"/>
        <end position="66"/>
    </location>
</feature>
<dbReference type="OrthoDB" id="9794834at2"/>
<protein>
    <submittedName>
        <fullName evidence="3">Helix-turn-helix domain-containing protein</fullName>
    </submittedName>
</protein>
<name>S0G3W5_9BACT</name>
<dbReference type="Pfam" id="PF01381">
    <property type="entry name" value="HTH_3"/>
    <property type="match status" value="1"/>
</dbReference>
<dbReference type="InterPro" id="IPR001387">
    <property type="entry name" value="Cro/C1-type_HTH"/>
</dbReference>
<dbReference type="RefSeq" id="WP_006966951.1">
    <property type="nucleotide sequence ID" value="NZ_APJX01000007.1"/>
</dbReference>
<dbReference type="EMBL" id="APJX01000007">
    <property type="protein sequence ID" value="EMS78531.1"/>
    <property type="molecule type" value="Genomic_DNA"/>
</dbReference>
<dbReference type="Proteomes" id="UP000014216">
    <property type="component" value="Unassembled WGS sequence"/>
</dbReference>
<dbReference type="PROSITE" id="PS50943">
    <property type="entry name" value="HTH_CROC1"/>
    <property type="match status" value="1"/>
</dbReference>
<accession>S0G3W5</accession>
<gene>
    <name evidence="3" type="ORF">Dpo_7c00010</name>
</gene>
<dbReference type="Pfam" id="PF06114">
    <property type="entry name" value="Peptidase_M78"/>
    <property type="match status" value="1"/>
</dbReference>
<dbReference type="InterPro" id="IPR010982">
    <property type="entry name" value="Lambda_DNA-bd_dom_sf"/>
</dbReference>
<dbReference type="SMART" id="SM00530">
    <property type="entry name" value="HTH_XRE"/>
    <property type="match status" value="1"/>
</dbReference>
<comment type="caution">
    <text evidence="3">The sequence shown here is derived from an EMBL/GenBank/DDBJ whole genome shotgun (WGS) entry which is preliminary data.</text>
</comment>
<organism evidence="3 4">
    <name type="scientific">Desulfotignum phosphitoxidans DSM 13687</name>
    <dbReference type="NCBI Taxonomy" id="1286635"/>
    <lineage>
        <taxon>Bacteria</taxon>
        <taxon>Pseudomonadati</taxon>
        <taxon>Thermodesulfobacteriota</taxon>
        <taxon>Desulfobacteria</taxon>
        <taxon>Desulfobacterales</taxon>
        <taxon>Desulfobacteraceae</taxon>
        <taxon>Desulfotignum</taxon>
    </lineage>
</organism>
<keyword evidence="4" id="KW-1185">Reference proteome</keyword>